<comment type="function">
    <text evidence="10">Part of the twin-arginine translocation (Tat) system that transports large folded proteins containing a characteristic twin-arginine motif in their signal peptide across membranes. TatA could form the protein-conducting channel of the Tat system.</text>
</comment>
<dbReference type="InterPro" id="IPR003369">
    <property type="entry name" value="TatA/B/E"/>
</dbReference>
<evidence type="ECO:0000256" key="3">
    <source>
        <dbReference type="ARBA" id="ARBA00022475"/>
    </source>
</evidence>
<dbReference type="PANTHER" id="PTHR42982:SF1">
    <property type="entry name" value="SEC-INDEPENDENT PROTEIN TRANSLOCASE PROTEIN TATA"/>
    <property type="match status" value="1"/>
</dbReference>
<keyword evidence="6 10" id="KW-0653">Protein transport</keyword>
<dbReference type="RefSeq" id="WP_238746689.1">
    <property type="nucleotide sequence ID" value="NZ_JAKOOW010000023.1"/>
</dbReference>
<evidence type="ECO:0000256" key="11">
    <source>
        <dbReference type="SAM" id="MobiDB-lite"/>
    </source>
</evidence>
<evidence type="ECO:0000256" key="6">
    <source>
        <dbReference type="ARBA" id="ARBA00022927"/>
    </source>
</evidence>
<evidence type="ECO:0000313" key="13">
    <source>
        <dbReference type="Proteomes" id="UP001298424"/>
    </source>
</evidence>
<dbReference type="HAMAP" id="MF_00236">
    <property type="entry name" value="TatA_E"/>
    <property type="match status" value="1"/>
</dbReference>
<keyword evidence="7 10" id="KW-1133">Transmembrane helix</keyword>
<dbReference type="Gene3D" id="1.20.5.3310">
    <property type="match status" value="1"/>
</dbReference>
<keyword evidence="4" id="KW-0997">Cell inner membrane</keyword>
<reference evidence="12 13" key="1">
    <citation type="submission" date="2022-02" db="EMBL/GenBank/DDBJ databases">
        <title>Genome sequence data of Kingella unionensis sp. nov. strain CICC 24913 (CCUG 75125).</title>
        <authorList>
            <person name="Xiao M."/>
        </authorList>
    </citation>
    <scope>NUCLEOTIDE SEQUENCE [LARGE SCALE GENOMIC DNA]</scope>
    <source>
        <strain evidence="12 13">CICC 24913</strain>
    </source>
</reference>
<evidence type="ECO:0000256" key="5">
    <source>
        <dbReference type="ARBA" id="ARBA00022692"/>
    </source>
</evidence>
<comment type="subcellular location">
    <subcellularLocation>
        <location evidence="1 10">Cell membrane</location>
        <topology evidence="1 10">Single-pass membrane protein</topology>
    </subcellularLocation>
</comment>
<dbReference type="Pfam" id="PF02416">
    <property type="entry name" value="TatA_B_E"/>
    <property type="match status" value="1"/>
</dbReference>
<keyword evidence="9 10" id="KW-0472">Membrane</keyword>
<evidence type="ECO:0000256" key="8">
    <source>
        <dbReference type="ARBA" id="ARBA00023010"/>
    </source>
</evidence>
<protein>
    <recommendedName>
        <fullName evidence="10">Sec-independent protein translocase protein TatA</fullName>
    </recommendedName>
</protein>
<dbReference type="EMBL" id="JAKOOW010000023">
    <property type="protein sequence ID" value="MCG6504005.1"/>
    <property type="molecule type" value="Genomic_DNA"/>
</dbReference>
<proteinExistence type="inferred from homology"/>
<organism evidence="12 13">
    <name type="scientific">Kingella pumchi</name>
    <dbReference type="NCBI Taxonomy" id="2779506"/>
    <lineage>
        <taxon>Bacteria</taxon>
        <taxon>Pseudomonadati</taxon>
        <taxon>Pseudomonadota</taxon>
        <taxon>Betaproteobacteria</taxon>
        <taxon>Neisseriales</taxon>
        <taxon>Neisseriaceae</taxon>
        <taxon>Kingella</taxon>
    </lineage>
</organism>
<comment type="subunit">
    <text evidence="10">The Tat system comprises two distinct complexes: a TatABC complex, containing multiple copies of TatA, TatB and TatC subunits, and a separate TatA complex, containing only TatA subunits. Substrates initially bind to the TatABC complex, which probably triggers association of the separate TatA complex to form the active translocon.</text>
</comment>
<dbReference type="PANTHER" id="PTHR42982">
    <property type="entry name" value="SEC-INDEPENDENT PROTEIN TRANSLOCASE PROTEIN TATA"/>
    <property type="match status" value="1"/>
</dbReference>
<dbReference type="Proteomes" id="UP001298424">
    <property type="component" value="Unassembled WGS sequence"/>
</dbReference>
<evidence type="ECO:0000313" key="12">
    <source>
        <dbReference type="EMBL" id="MCG6504005.1"/>
    </source>
</evidence>
<keyword evidence="13" id="KW-1185">Reference proteome</keyword>
<evidence type="ECO:0000256" key="2">
    <source>
        <dbReference type="ARBA" id="ARBA00022448"/>
    </source>
</evidence>
<feature type="transmembrane region" description="Helical" evidence="10">
    <location>
        <begin position="6"/>
        <end position="23"/>
    </location>
</feature>
<gene>
    <name evidence="10 12" type="primary">tatA</name>
    <name evidence="12" type="ORF">MB824_05795</name>
</gene>
<keyword evidence="2 10" id="KW-0813">Transport</keyword>
<name>A0ABS9NMT4_9NEIS</name>
<sequence>MGLSSVSHWLIVLLIVVLVFGTAKLRNIGRDLGGAVHDFKEGLNQGSENKDAPAEKTAENTAEKAEGGESSDGGKAA</sequence>
<comment type="similarity">
    <text evidence="10">Belongs to the TatA/E family.</text>
</comment>
<keyword evidence="8 10" id="KW-0811">Translocation</keyword>
<accession>A0ABS9NMT4</accession>
<comment type="caution">
    <text evidence="12">The sequence shown here is derived from an EMBL/GenBank/DDBJ whole genome shotgun (WGS) entry which is preliminary data.</text>
</comment>
<evidence type="ECO:0000256" key="7">
    <source>
        <dbReference type="ARBA" id="ARBA00022989"/>
    </source>
</evidence>
<dbReference type="NCBIfam" id="TIGR01411">
    <property type="entry name" value="tatAE"/>
    <property type="match status" value="1"/>
</dbReference>
<evidence type="ECO:0000256" key="10">
    <source>
        <dbReference type="HAMAP-Rule" id="MF_00236"/>
    </source>
</evidence>
<feature type="region of interest" description="Disordered" evidence="11">
    <location>
        <begin position="41"/>
        <end position="77"/>
    </location>
</feature>
<keyword evidence="3 10" id="KW-1003">Cell membrane</keyword>
<evidence type="ECO:0000256" key="9">
    <source>
        <dbReference type="ARBA" id="ARBA00023136"/>
    </source>
</evidence>
<dbReference type="NCBIfam" id="NF002813">
    <property type="entry name" value="PRK02958.1"/>
    <property type="match status" value="1"/>
</dbReference>
<evidence type="ECO:0000256" key="4">
    <source>
        <dbReference type="ARBA" id="ARBA00022519"/>
    </source>
</evidence>
<keyword evidence="5 10" id="KW-0812">Transmembrane</keyword>
<dbReference type="InterPro" id="IPR006312">
    <property type="entry name" value="TatA/E"/>
</dbReference>
<feature type="compositionally biased region" description="Basic and acidic residues" evidence="11">
    <location>
        <begin position="48"/>
        <end position="67"/>
    </location>
</feature>
<evidence type="ECO:0000256" key="1">
    <source>
        <dbReference type="ARBA" id="ARBA00004162"/>
    </source>
</evidence>